<dbReference type="PATRIC" id="fig|796943.3.peg.101"/>
<reference evidence="1" key="2">
    <citation type="submission" date="2013-03" db="EMBL/GenBank/DDBJ databases">
        <title>The Genome Sequence of Oribacterium sp. ACB1.</title>
        <authorList>
            <consortium name="The Broad Institute Genomics Platform"/>
            <consortium name="The Broad Institute Genome Sequencing Center for Infectious Disease"/>
            <person name="Earl A."/>
            <person name="Ward D."/>
            <person name="Feldgarden M."/>
            <person name="Gevers D."/>
            <person name="Sizova M."/>
            <person name="Hazen A."/>
            <person name="Epstein S."/>
            <person name="Walker B."/>
            <person name="Young S."/>
            <person name="Zeng Q."/>
            <person name="Gargeya S."/>
            <person name="Fitzgerald M."/>
            <person name="Haas B."/>
            <person name="Abouelleil A."/>
            <person name="Allen A.W."/>
            <person name="Alvarado L."/>
            <person name="Arachchi H.M."/>
            <person name="Berlin A.M."/>
            <person name="Chapman S.B."/>
            <person name="Gainer-Dewar J."/>
            <person name="Goldberg J."/>
            <person name="Griggs A."/>
            <person name="Gujja S."/>
            <person name="Hansen M."/>
            <person name="Howarth C."/>
            <person name="Imamovic A."/>
            <person name="Ireland A."/>
            <person name="Larimer J."/>
            <person name="McCowan C."/>
            <person name="Murphy C."/>
            <person name="Pearson M."/>
            <person name="Poon T.W."/>
            <person name="Priest M."/>
            <person name="Roberts A."/>
            <person name="Saif S."/>
            <person name="Shea T."/>
            <person name="Sisk P."/>
            <person name="Sykes S."/>
            <person name="Wortman J."/>
            <person name="Nusbaum C."/>
            <person name="Birren B."/>
        </authorList>
    </citation>
    <scope>NUCLEOTIDE SEQUENCE [LARGE SCALE GENOMIC DNA]</scope>
    <source>
        <strain evidence="1">ACB1</strain>
    </source>
</reference>
<evidence type="ECO:0000313" key="1">
    <source>
        <dbReference type="EMBL" id="EHL14249.1"/>
    </source>
</evidence>
<name>G9WK52_9FIRM</name>
<reference evidence="1" key="1">
    <citation type="submission" date="2011-08" db="EMBL/GenBank/DDBJ databases">
        <authorList>
            <consortium name="The Broad Institute Genome Sequencing Platform"/>
            <person name="Earl A."/>
            <person name="Ward D."/>
            <person name="Feldgarden M."/>
            <person name="Gevers D."/>
            <person name="Sizova M."/>
            <person name="Hazen A."/>
            <person name="Epstein S."/>
            <person name="Young S.K."/>
            <person name="Zeng Q."/>
            <person name="Gargeya S."/>
            <person name="Fitzgerald M."/>
            <person name="Haas B."/>
            <person name="Abouelleil A."/>
            <person name="Alvarado L."/>
            <person name="Arachchi H.M."/>
            <person name="Berlin A."/>
            <person name="Brown A."/>
            <person name="Chapman S.B."/>
            <person name="Chen Z."/>
            <person name="Dunbar C."/>
            <person name="Freedman E."/>
            <person name="Gearin G."/>
            <person name="Gellesch M."/>
            <person name="Goldberg J."/>
            <person name="Griggs A."/>
            <person name="Gujja S."/>
            <person name="Heiman D."/>
            <person name="Howarth C."/>
            <person name="Larson L."/>
            <person name="Lui A."/>
            <person name="MacDonald P.J.P."/>
            <person name="Montmayeur A."/>
            <person name="Murphy C."/>
            <person name="Neiman D."/>
            <person name="Pearson M."/>
            <person name="Priest M."/>
            <person name="Roberts A."/>
            <person name="Saif S."/>
            <person name="Shea T."/>
            <person name="Shenoy N."/>
            <person name="Sisk P."/>
            <person name="Stolte C."/>
            <person name="Sykes S."/>
            <person name="Wortman J."/>
            <person name="Nusbaum C."/>
            <person name="Birren B."/>
        </authorList>
    </citation>
    <scope>NUCLEOTIDE SEQUENCE</scope>
    <source>
        <strain evidence="1">ACB1</strain>
    </source>
</reference>
<comment type="caution">
    <text evidence="1">The sequence shown here is derived from an EMBL/GenBank/DDBJ whole genome shotgun (WGS) entry which is preliminary data.</text>
</comment>
<accession>G9WK52</accession>
<organism evidence="1 2">
    <name type="scientific">Oribacterium parvum ACB1</name>
    <dbReference type="NCBI Taxonomy" id="796943"/>
    <lineage>
        <taxon>Bacteria</taxon>
        <taxon>Bacillati</taxon>
        <taxon>Bacillota</taxon>
        <taxon>Clostridia</taxon>
        <taxon>Lachnospirales</taxon>
        <taxon>Lachnospiraceae</taxon>
        <taxon>Oribacterium</taxon>
    </lineage>
</organism>
<dbReference type="STRING" id="796943.HMPREF9625_00092"/>
<dbReference type="AlphaFoldDB" id="G9WK52"/>
<dbReference type="HOGENOM" id="CLU_096751_0_0_9"/>
<gene>
    <name evidence="1" type="ORF">HMPREF9625_00092</name>
</gene>
<sequence>MGTEINSFIEKFKDYTDCYTVIGGTACDILMTEAGTDFRATKDIDMILIMEARYKEFAHIFWEFIKEGEYRFGWKNSEKAHFYRFTEPRSGYPAMIELFSREPDYINYIPEGIIPIHIDENTSSLSAILLNDDYYKFMLAGRRIVSGISVLDTEHLIPFKMYAWLDLKDRKARGEHVNERDLKKHKYDVFRLLQIARRNNKIKTNGIVYEDIIRFMEEIRMENIPFAQLFLPFEMEEALAYLREIYI</sequence>
<protein>
    <submittedName>
        <fullName evidence="1">Uncharacterized protein</fullName>
    </submittedName>
</protein>
<dbReference type="Proteomes" id="UP000018461">
    <property type="component" value="Unassembled WGS sequence"/>
</dbReference>
<dbReference type="RefSeq" id="WP_009533966.1">
    <property type="nucleotide sequence ID" value="NZ_KE148312.1"/>
</dbReference>
<proteinExistence type="predicted"/>
<dbReference type="EMBL" id="AFZC02000003">
    <property type="protein sequence ID" value="EHL14249.1"/>
    <property type="molecule type" value="Genomic_DNA"/>
</dbReference>
<keyword evidence="2" id="KW-1185">Reference proteome</keyword>
<evidence type="ECO:0000313" key="2">
    <source>
        <dbReference type="Proteomes" id="UP000018461"/>
    </source>
</evidence>